<dbReference type="GO" id="GO:0006412">
    <property type="term" value="P:translation"/>
    <property type="evidence" value="ECO:0007669"/>
    <property type="project" value="InterPro"/>
</dbReference>
<organism evidence="5 6">
    <name type="scientific">Chloropicon primus</name>
    <dbReference type="NCBI Taxonomy" id="1764295"/>
    <lineage>
        <taxon>Eukaryota</taxon>
        <taxon>Viridiplantae</taxon>
        <taxon>Chlorophyta</taxon>
        <taxon>Chloropicophyceae</taxon>
        <taxon>Chloropicales</taxon>
        <taxon>Chloropicaceae</taxon>
        <taxon>Chloropicon</taxon>
    </lineage>
</organism>
<dbReference type="EMBL" id="CP031038">
    <property type="protein sequence ID" value="QDZ21109.1"/>
    <property type="molecule type" value="Genomic_DNA"/>
</dbReference>
<dbReference type="PANTHER" id="PTHR45987">
    <property type="entry name" value="39S RIBOSOMAL PROTEIN L12"/>
    <property type="match status" value="1"/>
</dbReference>
<dbReference type="InterPro" id="IPR036235">
    <property type="entry name" value="Ribosomal_bL12_oligo_N_sf"/>
</dbReference>
<dbReference type="FunFam" id="3.30.1390.10:FF:000001">
    <property type="entry name" value="50S ribosomal protein L7/L12"/>
    <property type="match status" value="1"/>
</dbReference>
<comment type="similarity">
    <text evidence="1">Belongs to the bacterial ribosomal protein bL12 family.</text>
</comment>
<evidence type="ECO:0000256" key="1">
    <source>
        <dbReference type="ARBA" id="ARBA00007197"/>
    </source>
</evidence>
<keyword evidence="2 5" id="KW-0689">Ribosomal protein</keyword>
<sequence length="253" mass="26856">MSGGSVYVAQGVLRRARQVYCQLADAKLGSCLPATTALCGTVHQQYHTCHGGVKREGRGGVLEGRGWGTPAKPCLHQSLDLAQRGLCTSSTSAEAKEGQATTIEGEVPNIKYDKVQNENVAKIANQIMQLSLIEVAELTDVLKEKLGINDEIMMQQLGAHYGGPVMAGGAAAGGEAEAAQEEKTAFDVKLEAFDAAKKLKVIKEVRAITGLGLKEAKELVEKAPSDVKIGVSKEEAEEIQKKLEEVGGTIKVE</sequence>
<keyword evidence="6" id="KW-1185">Reference proteome</keyword>
<dbReference type="CDD" id="cd00387">
    <property type="entry name" value="Ribosomal_L7_L12"/>
    <property type="match status" value="1"/>
</dbReference>
<reference evidence="5 6" key="1">
    <citation type="submission" date="2018-07" db="EMBL/GenBank/DDBJ databases">
        <title>The complete nuclear genome of the prasinophyte Chloropicon primus (CCMP1205).</title>
        <authorList>
            <person name="Pombert J.-F."/>
            <person name="Otis C."/>
            <person name="Turmel M."/>
            <person name="Lemieux C."/>
        </authorList>
    </citation>
    <scope>NUCLEOTIDE SEQUENCE [LARGE SCALE GENOMIC DNA]</scope>
    <source>
        <strain evidence="5 6">CCMP1205</strain>
    </source>
</reference>
<proteinExistence type="inferred from homology"/>
<accession>A0A5B8ML33</accession>
<dbReference type="InterPro" id="IPR000206">
    <property type="entry name" value="Ribosomal_bL12"/>
</dbReference>
<dbReference type="Gene3D" id="3.30.1390.10">
    <property type="match status" value="1"/>
</dbReference>
<dbReference type="NCBIfam" id="TIGR00855">
    <property type="entry name" value="L12"/>
    <property type="match status" value="1"/>
</dbReference>
<evidence type="ECO:0000313" key="5">
    <source>
        <dbReference type="EMBL" id="QDZ21109.1"/>
    </source>
</evidence>
<dbReference type="SUPFAM" id="SSF48300">
    <property type="entry name" value="Ribosomal protein L7/12, oligomerisation (N-terminal) domain"/>
    <property type="match status" value="1"/>
</dbReference>
<dbReference type="GO" id="GO:1990904">
    <property type="term" value="C:ribonucleoprotein complex"/>
    <property type="evidence" value="ECO:0007669"/>
    <property type="project" value="UniProtKB-KW"/>
</dbReference>
<dbReference type="OrthoDB" id="250175at2759"/>
<evidence type="ECO:0000259" key="4">
    <source>
        <dbReference type="Pfam" id="PF00542"/>
    </source>
</evidence>
<evidence type="ECO:0000256" key="2">
    <source>
        <dbReference type="ARBA" id="ARBA00022980"/>
    </source>
</evidence>
<dbReference type="SUPFAM" id="SSF54736">
    <property type="entry name" value="ClpS-like"/>
    <property type="match status" value="1"/>
</dbReference>
<feature type="domain" description="Large ribosomal subunit protein bL12 C-terminal" evidence="4">
    <location>
        <begin position="186"/>
        <end position="252"/>
    </location>
</feature>
<dbReference type="InterPro" id="IPR013823">
    <property type="entry name" value="Ribosomal_bL12_C"/>
</dbReference>
<dbReference type="AlphaFoldDB" id="A0A5B8ML33"/>
<evidence type="ECO:0000313" key="6">
    <source>
        <dbReference type="Proteomes" id="UP000316726"/>
    </source>
</evidence>
<dbReference type="PANTHER" id="PTHR45987:SF4">
    <property type="entry name" value="LARGE RIBOSOMAL SUBUNIT PROTEIN BL12M"/>
    <property type="match status" value="1"/>
</dbReference>
<dbReference type="GO" id="GO:0003729">
    <property type="term" value="F:mRNA binding"/>
    <property type="evidence" value="ECO:0007669"/>
    <property type="project" value="TreeGrafter"/>
</dbReference>
<dbReference type="GO" id="GO:0003735">
    <property type="term" value="F:structural constituent of ribosome"/>
    <property type="evidence" value="ECO:0007669"/>
    <property type="project" value="InterPro"/>
</dbReference>
<dbReference type="STRING" id="1764295.A0A5B8ML33"/>
<dbReference type="Pfam" id="PF00542">
    <property type="entry name" value="Ribosomal_L12"/>
    <property type="match status" value="1"/>
</dbReference>
<protein>
    <submittedName>
        <fullName evidence="5">Ribosomal protein L7/L12</fullName>
    </submittedName>
</protein>
<keyword evidence="3" id="KW-0687">Ribonucleoprotein</keyword>
<dbReference type="Gene3D" id="1.20.5.710">
    <property type="entry name" value="Single helix bin"/>
    <property type="match status" value="1"/>
</dbReference>
<dbReference type="GO" id="GO:0005840">
    <property type="term" value="C:ribosome"/>
    <property type="evidence" value="ECO:0007669"/>
    <property type="project" value="UniProtKB-KW"/>
</dbReference>
<dbReference type="Proteomes" id="UP000316726">
    <property type="component" value="Chromosome 5"/>
</dbReference>
<dbReference type="HAMAP" id="MF_00368">
    <property type="entry name" value="Ribosomal_bL12"/>
    <property type="match status" value="1"/>
</dbReference>
<name>A0A5B8ML33_9CHLO</name>
<evidence type="ECO:0000256" key="3">
    <source>
        <dbReference type="ARBA" id="ARBA00023274"/>
    </source>
</evidence>
<gene>
    <name evidence="5" type="ORF">A3770_05p36270</name>
</gene>
<dbReference type="InterPro" id="IPR014719">
    <property type="entry name" value="Ribosomal_bL12_C/ClpS-like"/>
</dbReference>